<dbReference type="EMBL" id="SJTG01000002">
    <property type="protein sequence ID" value="TCI10704.1"/>
    <property type="molecule type" value="Genomic_DNA"/>
</dbReference>
<name>A0A4R0YYR6_9GAMM</name>
<keyword evidence="2" id="KW-1185">Reference proteome</keyword>
<dbReference type="Proteomes" id="UP000291822">
    <property type="component" value="Unassembled WGS sequence"/>
</dbReference>
<comment type="caution">
    <text evidence="1">The sequence shown here is derived from an EMBL/GenBank/DDBJ whole genome shotgun (WGS) entry which is preliminary data.</text>
</comment>
<proteinExistence type="predicted"/>
<accession>A0A4R0YYR6</accession>
<organism evidence="1 2">
    <name type="scientific">Dyella soli</name>
    <dbReference type="NCBI Taxonomy" id="522319"/>
    <lineage>
        <taxon>Bacteria</taxon>
        <taxon>Pseudomonadati</taxon>
        <taxon>Pseudomonadota</taxon>
        <taxon>Gammaproteobacteria</taxon>
        <taxon>Lysobacterales</taxon>
        <taxon>Rhodanobacteraceae</taxon>
        <taxon>Dyella</taxon>
    </lineage>
</organism>
<reference evidence="1 2" key="1">
    <citation type="submission" date="2019-02" db="EMBL/GenBank/DDBJ databases">
        <title>Dyella amyloliquefaciens sp. nov., isolated from forest soil.</title>
        <authorList>
            <person name="Gao Z.-H."/>
            <person name="Qiu L.-H."/>
        </authorList>
    </citation>
    <scope>NUCLEOTIDE SEQUENCE [LARGE SCALE GENOMIC DNA]</scope>
    <source>
        <strain evidence="1 2">KACC 12747</strain>
    </source>
</reference>
<dbReference type="RefSeq" id="WP_131408973.1">
    <property type="nucleotide sequence ID" value="NZ_SJTG01000002.1"/>
</dbReference>
<evidence type="ECO:0000313" key="2">
    <source>
        <dbReference type="Proteomes" id="UP000291822"/>
    </source>
</evidence>
<dbReference type="AlphaFoldDB" id="A0A4R0YYR6"/>
<sequence length="59" mass="6713">MRRMGFASSFDVKARKSGNHRWRRQAMREGFRQADASLAIALATNVSWHTHNLRGAEVA</sequence>
<protein>
    <submittedName>
        <fullName evidence="1">Uncharacterized protein</fullName>
    </submittedName>
</protein>
<evidence type="ECO:0000313" key="1">
    <source>
        <dbReference type="EMBL" id="TCI10704.1"/>
    </source>
</evidence>
<gene>
    <name evidence="1" type="ORF">EZM97_17790</name>
</gene>